<dbReference type="AlphaFoldDB" id="N6YKR6"/>
<gene>
    <name evidence="2" type="ORF">C666_19020</name>
</gene>
<evidence type="ECO:0000313" key="3">
    <source>
        <dbReference type="Proteomes" id="UP000013232"/>
    </source>
</evidence>
<keyword evidence="3" id="KW-1185">Reference proteome</keyword>
<comment type="caution">
    <text evidence="2">The sequence shown here is derived from an EMBL/GenBank/DDBJ whole genome shotgun (WGS) entry which is preliminary data.</text>
</comment>
<dbReference type="RefSeq" id="WP_004350632.1">
    <property type="nucleotide sequence ID" value="NZ_AMXE01000180.1"/>
</dbReference>
<feature type="domain" description="Glycosyl hydrolase family 13 catalytic" evidence="1">
    <location>
        <begin position="70"/>
        <end position="437"/>
    </location>
</feature>
<accession>N6YKR6</accession>
<feature type="non-terminal residue" evidence="2">
    <location>
        <position position="1"/>
    </location>
</feature>
<dbReference type="SMART" id="SM00642">
    <property type="entry name" value="Aamy"/>
    <property type="match status" value="1"/>
</dbReference>
<dbReference type="NCBIfam" id="TIGR02100">
    <property type="entry name" value="glgX_debranch"/>
    <property type="match status" value="1"/>
</dbReference>
<dbReference type="InterPro" id="IPR011837">
    <property type="entry name" value="Glycogen_debranch_GlgX"/>
</dbReference>
<dbReference type="Proteomes" id="UP000013232">
    <property type="component" value="Unassembled WGS sequence"/>
</dbReference>
<dbReference type="SUPFAM" id="SSF51445">
    <property type="entry name" value="(Trans)glycosidases"/>
    <property type="match status" value="1"/>
</dbReference>
<dbReference type="eggNOG" id="COG1523">
    <property type="taxonomic scope" value="Bacteria"/>
</dbReference>
<dbReference type="PANTHER" id="PTHR43002">
    <property type="entry name" value="GLYCOGEN DEBRANCHING ENZYME"/>
    <property type="match status" value="1"/>
</dbReference>
<dbReference type="GO" id="GO:0004135">
    <property type="term" value="F:amylo-alpha-1,6-glucosidase activity"/>
    <property type="evidence" value="ECO:0007669"/>
    <property type="project" value="InterPro"/>
</dbReference>
<dbReference type="InterPro" id="IPR017853">
    <property type="entry name" value="GH"/>
</dbReference>
<protein>
    <submittedName>
        <fullName evidence="2">Glycogen debranching protein GlgX</fullName>
    </submittedName>
</protein>
<evidence type="ECO:0000259" key="1">
    <source>
        <dbReference type="SMART" id="SM00642"/>
    </source>
</evidence>
<name>N6YKR6_THAL4</name>
<feature type="non-terminal residue" evidence="2">
    <location>
        <position position="439"/>
    </location>
</feature>
<dbReference type="Gene3D" id="3.20.20.80">
    <property type="entry name" value="Glycosidases"/>
    <property type="match status" value="1"/>
</dbReference>
<dbReference type="InterPro" id="IPR006047">
    <property type="entry name" value="GH13_cat_dom"/>
</dbReference>
<dbReference type="EMBL" id="AMXE01000180">
    <property type="protein sequence ID" value="ENO82892.1"/>
    <property type="molecule type" value="Genomic_DNA"/>
</dbReference>
<reference evidence="2 3" key="1">
    <citation type="submission" date="2012-09" db="EMBL/GenBank/DDBJ databases">
        <title>Draft Genome Sequences of 6 Strains from Genus Thauera.</title>
        <authorList>
            <person name="Liu B."/>
            <person name="Shapleigh J.P."/>
            <person name="Frostegard A.H."/>
        </authorList>
    </citation>
    <scope>NUCLEOTIDE SEQUENCE [LARGE SCALE GENOMIC DNA]</scope>
    <source>
        <strain evidence="3">47Lol / DSM 12138</strain>
    </source>
</reference>
<proteinExistence type="predicted"/>
<dbReference type="OrthoDB" id="9800174at2"/>
<sequence>ARVAAPAAALAARPPRPAIPRAAMVLYEAHVRSLTMLHPGIPPPLRGSYAALAHPVMLAHLRALGVTTLNLLPVHFRADEAALQLRGLSNHWGYAPIAWLAPEPRYWSGRPGTTPAGEFRDMVDALHGAGLEVVLDVVFNHSAETDHAGPTLSLRGLANARYYRLRAGDEAHYENWTGCGNSLDLAEPRVVELVVGALRHWAAHYGVDGFRFDLATTLARDAHGHFSRSAGLFAALQSDPLLSRLKWIAEPWDLGPGGYRLGAFPPGWMEWNDQYRDTMRAWWLRAAGDRAAFAHRLAGSSAQFRHDGREPGASINFITAHDGFTLRDLVSYDHRHNQANGEGNRDGHHDNASWNCGAEGDTGDAAILALRGRLRRALAATLLCSQGTPMLLAGDEIGHGQRGNNNAYCQDNDTSWLDWHGADDELLACFQRLLSLRRR</sequence>
<dbReference type="GO" id="GO:0005980">
    <property type="term" value="P:glycogen catabolic process"/>
    <property type="evidence" value="ECO:0007669"/>
    <property type="project" value="InterPro"/>
</dbReference>
<evidence type="ECO:0000313" key="2">
    <source>
        <dbReference type="EMBL" id="ENO82892.1"/>
    </source>
</evidence>
<dbReference type="CDD" id="cd11326">
    <property type="entry name" value="AmyAc_Glg_debranch"/>
    <property type="match status" value="1"/>
</dbReference>
<organism evidence="2 3">
    <name type="scientific">Thauera linaloolentis (strain DSM 12138 / JCM 21573 / CCUG 41526 / CIP 105981 / IAM 15112 / NBRC 102519 / 47Lol)</name>
    <dbReference type="NCBI Taxonomy" id="1123367"/>
    <lineage>
        <taxon>Bacteria</taxon>
        <taxon>Pseudomonadati</taxon>
        <taxon>Pseudomonadota</taxon>
        <taxon>Betaproteobacteria</taxon>
        <taxon>Rhodocyclales</taxon>
        <taxon>Zoogloeaceae</taxon>
        <taxon>Thauera</taxon>
    </lineage>
</organism>